<feature type="region of interest" description="Disordered" evidence="8">
    <location>
        <begin position="1"/>
        <end position="82"/>
    </location>
</feature>
<evidence type="ECO:0000256" key="3">
    <source>
        <dbReference type="ARBA" id="ARBA00009582"/>
    </source>
</evidence>
<dbReference type="InterPro" id="IPR011990">
    <property type="entry name" value="TPR-like_helical_dom_sf"/>
</dbReference>
<feature type="repeat" description="CHCR" evidence="7">
    <location>
        <begin position="629"/>
        <end position="773"/>
    </location>
</feature>
<dbReference type="InterPro" id="IPR057780">
    <property type="entry name" value="Beta-prop_Vps41"/>
</dbReference>
<dbReference type="PROSITE" id="PS50236">
    <property type="entry name" value="CHCR"/>
    <property type="match status" value="1"/>
</dbReference>
<comment type="subcellular location">
    <subcellularLocation>
        <location evidence="1">Cytoplasmic vesicle</location>
        <location evidence="1">Clathrin-coated vesicle</location>
    </subcellularLocation>
    <subcellularLocation>
        <location evidence="2">Late endosome</location>
    </subcellularLocation>
    <subcellularLocation>
        <location evidence="6">Vacuole</location>
    </subcellularLocation>
</comment>
<evidence type="ECO:0000313" key="10">
    <source>
        <dbReference type="EMBL" id="KAK1922178.1"/>
    </source>
</evidence>
<dbReference type="Pfam" id="PF23556">
    <property type="entry name" value="TPR_Vps41"/>
    <property type="match status" value="1"/>
</dbReference>
<dbReference type="SMART" id="SM00299">
    <property type="entry name" value="CLH"/>
    <property type="match status" value="1"/>
</dbReference>
<organism evidence="10 11">
    <name type="scientific">Papiliotrema laurentii</name>
    <name type="common">Cryptococcus laurentii</name>
    <dbReference type="NCBI Taxonomy" id="5418"/>
    <lineage>
        <taxon>Eukaryota</taxon>
        <taxon>Fungi</taxon>
        <taxon>Dikarya</taxon>
        <taxon>Basidiomycota</taxon>
        <taxon>Agaricomycotina</taxon>
        <taxon>Tremellomycetes</taxon>
        <taxon>Tremellales</taxon>
        <taxon>Rhynchogastremaceae</taxon>
        <taxon>Papiliotrema</taxon>
    </lineage>
</organism>
<dbReference type="GO" id="GO:0006623">
    <property type="term" value="P:protein targeting to vacuole"/>
    <property type="evidence" value="ECO:0007669"/>
    <property type="project" value="InterPro"/>
</dbReference>
<dbReference type="InterPro" id="IPR045111">
    <property type="entry name" value="Vps41/Vps8"/>
</dbReference>
<dbReference type="GO" id="GO:0034058">
    <property type="term" value="P:endosomal vesicle fusion"/>
    <property type="evidence" value="ECO:0007669"/>
    <property type="project" value="UniProtKB-UniRule"/>
</dbReference>
<reference evidence="10" key="1">
    <citation type="submission" date="2023-02" db="EMBL/GenBank/DDBJ databases">
        <title>Identification and recombinant expression of a fungal hydrolase from Papiliotrema laurentii that hydrolyzes apple cutin and clears colloidal polyester polyurethane.</title>
        <authorList>
            <consortium name="DOE Joint Genome Institute"/>
            <person name="Roman V.A."/>
            <person name="Bojanowski C."/>
            <person name="Crable B.R."/>
            <person name="Wagner D.N."/>
            <person name="Hung C.S."/>
            <person name="Nadeau L.J."/>
            <person name="Schratz L."/>
            <person name="Haridas S."/>
            <person name="Pangilinan J."/>
            <person name="Lipzen A."/>
            <person name="Na H."/>
            <person name="Yan M."/>
            <person name="Ng V."/>
            <person name="Grigoriev I.V."/>
            <person name="Spatafora J.W."/>
            <person name="Barlow D."/>
            <person name="Biffinger J."/>
            <person name="Kelley-Loughnane N."/>
            <person name="Varaljay V.A."/>
            <person name="Crookes-Goodson W.J."/>
        </authorList>
    </citation>
    <scope>NUCLEOTIDE SEQUENCE</scope>
    <source>
        <strain evidence="10">5307AH</strain>
    </source>
</reference>
<feature type="compositionally biased region" description="Basic and acidic residues" evidence="8">
    <location>
        <begin position="52"/>
        <end position="62"/>
    </location>
</feature>
<evidence type="ECO:0000256" key="4">
    <source>
        <dbReference type="ARBA" id="ARBA00022448"/>
    </source>
</evidence>
<protein>
    <recommendedName>
        <fullName evidence="6">Vacuolar protein sorting-associated protein 41</fullName>
    </recommendedName>
</protein>
<dbReference type="InterPro" id="IPR016902">
    <property type="entry name" value="Vps41"/>
</dbReference>
<dbReference type="Gene3D" id="2.130.10.10">
    <property type="entry name" value="YVTN repeat-like/Quinoprotein amine dehydrogenase"/>
    <property type="match status" value="1"/>
</dbReference>
<dbReference type="GO" id="GO:0030897">
    <property type="term" value="C:HOPS complex"/>
    <property type="evidence" value="ECO:0007669"/>
    <property type="project" value="UniProtKB-UniRule"/>
</dbReference>
<proteinExistence type="inferred from homology"/>
<evidence type="ECO:0000256" key="2">
    <source>
        <dbReference type="ARBA" id="ARBA00004603"/>
    </source>
</evidence>
<evidence type="ECO:0000256" key="7">
    <source>
        <dbReference type="PROSITE-ProRule" id="PRU01006"/>
    </source>
</evidence>
<keyword evidence="5 6" id="KW-0653">Protein transport</keyword>
<dbReference type="SMART" id="SM00184">
    <property type="entry name" value="RING"/>
    <property type="match status" value="1"/>
</dbReference>
<dbReference type="PANTHER" id="PTHR12616">
    <property type="entry name" value="VACUOLAR PROTEIN SORTING VPS41"/>
    <property type="match status" value="1"/>
</dbReference>
<dbReference type="Gene3D" id="1.25.40.10">
    <property type="entry name" value="Tetratricopeptide repeat domain"/>
    <property type="match status" value="1"/>
</dbReference>
<keyword evidence="4 6" id="KW-0813">Transport</keyword>
<dbReference type="GO" id="GO:0000329">
    <property type="term" value="C:fungal-type vacuole membrane"/>
    <property type="evidence" value="ECO:0007669"/>
    <property type="project" value="UniProtKB-UniRule"/>
</dbReference>
<dbReference type="GO" id="GO:0030136">
    <property type="term" value="C:clathrin-coated vesicle"/>
    <property type="evidence" value="ECO:0007669"/>
    <property type="project" value="UniProtKB-SubCell"/>
</dbReference>
<evidence type="ECO:0000256" key="5">
    <source>
        <dbReference type="ARBA" id="ARBA00022927"/>
    </source>
</evidence>
<feature type="domain" description="RING-type" evidence="9">
    <location>
        <begin position="852"/>
        <end position="930"/>
    </location>
</feature>
<evidence type="ECO:0000256" key="8">
    <source>
        <dbReference type="SAM" id="MobiDB-lite"/>
    </source>
</evidence>
<dbReference type="EMBL" id="JAODAN010000009">
    <property type="protein sequence ID" value="KAK1922178.1"/>
    <property type="molecule type" value="Genomic_DNA"/>
</dbReference>
<dbReference type="InterPro" id="IPR015943">
    <property type="entry name" value="WD40/YVTN_repeat-like_dom_sf"/>
</dbReference>
<dbReference type="InterPro" id="IPR001841">
    <property type="entry name" value="Znf_RING"/>
</dbReference>
<dbReference type="GO" id="GO:0016236">
    <property type="term" value="P:macroautophagy"/>
    <property type="evidence" value="ECO:0007669"/>
    <property type="project" value="TreeGrafter"/>
</dbReference>
<dbReference type="SUPFAM" id="SSF101908">
    <property type="entry name" value="Putative isomerase YbhE"/>
    <property type="match status" value="1"/>
</dbReference>
<sequence length="946" mass="105879">MESIDPCPPHGSRQPSPVRPISPSQPAESSSSQSTGSSRSVSSNLPQTPVDPEIRPERHESDSVSESNESDTLSDTADDDEPMLKYHKIKGHLSEILARDQASAIALGRRLIALGTQHGMVHILSYEGAKINSYRPHSANVTSIRIDEEDQVVATASFEGRVLLRSLTSPETHAFDYHRPVSALALEPDFNKKSTKAFVCGGMAGKLVLQEKGWLGYKEQVLHSGEGPIWAVEWRGNLIAWANDLGVKIYDTASGQRIGYVDRGLDAPRAELYKCSLLWKDDSTLTIAWADHIKVVRIRNRSKDQIESGMPTLTIELTGIYQMDCMVSGIAILGDRYVVLAYIVPDDGEEHDTPYRRLEAEPPEIRLIDKGEEIMADALELSNYRTKGCNHYCLAKSGRPGEELFLVVSPSEVIEVRPRDEADHVTWLVDHERFEEALTAADAFKTSNGTSIDSRSIGAQYMRHLIAKDEFRRAALLASKVFAQDAKAWTDGIRLFAEHDKLEAILPEIPTDTPRLEPAIYEEVLRTLLLRDRDKMIATIQSWPPRLYRSDIIVSDVQTELDATGEDRELLQCMGEILLADKRPDKALTYFLRLKQSKAIDLIRQYSLFPNVQDQIVLLVEQGPDSGAISLLVDHTHSIPIDRVVRQLEARPEYLFRYLKALFEKEPPLCFPYSDQMITLASAYDPGLLLSIFRASNSYDLEKAYHLCRERDFVPEMVFLLGRMGNNREALMLIIEKLGDVQEAIRFASSQADEDLWEDLLTYSETRPNFIRALLEHVGAEINPIRLIRRIRNGMEISGLKPALIKILQASNLQVSLSEDCHRILGGDCNILALKLQRAQTFGTQSSLESPCAVCGQRVSSGLCLLYLCRHWVHATCALVSPDVSLPDHVDNSVTHLLSGDRTSTRRRELGNKLSHAAAIRTRVGRCPMCAWPEVVAGRESAVVVR</sequence>
<keyword evidence="6" id="KW-0926">Vacuole</keyword>
<feature type="compositionally biased region" description="Low complexity" evidence="8">
    <location>
        <begin position="22"/>
        <end position="43"/>
    </location>
</feature>
<evidence type="ECO:0000259" key="9">
    <source>
        <dbReference type="SMART" id="SM00184"/>
    </source>
</evidence>
<comment type="similarity">
    <text evidence="3 6">Belongs to the VPS41 family.</text>
</comment>
<dbReference type="GO" id="GO:0009267">
    <property type="term" value="P:cellular response to starvation"/>
    <property type="evidence" value="ECO:0007669"/>
    <property type="project" value="TreeGrafter"/>
</dbReference>
<comment type="caution">
    <text evidence="10">The sequence shown here is derived from an EMBL/GenBank/DDBJ whole genome shotgun (WGS) entry which is preliminary data.</text>
</comment>
<dbReference type="GO" id="GO:0005794">
    <property type="term" value="C:Golgi apparatus"/>
    <property type="evidence" value="ECO:0007669"/>
    <property type="project" value="UniProtKB-SubCell"/>
</dbReference>
<accession>A0AAD9CWZ7</accession>
<dbReference type="GO" id="GO:0005770">
    <property type="term" value="C:late endosome"/>
    <property type="evidence" value="ECO:0007669"/>
    <property type="project" value="UniProtKB-SubCell"/>
</dbReference>
<name>A0AAD9CWZ7_PAPLA</name>
<evidence type="ECO:0000313" key="11">
    <source>
        <dbReference type="Proteomes" id="UP001182556"/>
    </source>
</evidence>
<dbReference type="PANTHER" id="PTHR12616:SF1">
    <property type="entry name" value="VACUOLAR PROTEIN SORTING-ASSOCIATED PROTEIN 41 HOMOLOG"/>
    <property type="match status" value="1"/>
</dbReference>
<gene>
    <name evidence="10" type="ORF">DB88DRAFT_497458</name>
</gene>
<dbReference type="InterPro" id="IPR000547">
    <property type="entry name" value="Clathrin_H-chain/VPS_repeat"/>
</dbReference>
<dbReference type="Pfam" id="PF23411">
    <property type="entry name" value="Beta-prop_Vps41"/>
    <property type="match status" value="1"/>
</dbReference>
<comment type="function">
    <text evidence="6">Required for vacuolar assembly and vacuolar traffic.</text>
</comment>
<dbReference type="AlphaFoldDB" id="A0AAD9CWZ7"/>
<dbReference type="PIRSF" id="PIRSF028921">
    <property type="entry name" value="VPS41"/>
    <property type="match status" value="1"/>
</dbReference>
<keyword evidence="11" id="KW-1185">Reference proteome</keyword>
<dbReference type="Proteomes" id="UP001182556">
    <property type="component" value="Unassembled WGS sequence"/>
</dbReference>
<evidence type="ECO:0000256" key="6">
    <source>
        <dbReference type="PIRNR" id="PIRNR028921"/>
    </source>
</evidence>
<evidence type="ECO:0000256" key="1">
    <source>
        <dbReference type="ARBA" id="ARBA00004132"/>
    </source>
</evidence>